<gene>
    <name evidence="1" type="ORF">J2Z76_001913</name>
</gene>
<evidence type="ECO:0000313" key="1">
    <source>
        <dbReference type="EMBL" id="MBP1926049.1"/>
    </source>
</evidence>
<dbReference type="RefSeq" id="WP_209511787.1">
    <property type="nucleotide sequence ID" value="NZ_JAGGKS010000005.1"/>
</dbReference>
<dbReference type="Pfam" id="PF17253">
    <property type="entry name" value="DUF5320"/>
    <property type="match status" value="1"/>
</dbReference>
<evidence type="ECO:0008006" key="3">
    <source>
        <dbReference type="Google" id="ProtNLM"/>
    </source>
</evidence>
<reference evidence="1 2" key="1">
    <citation type="submission" date="2021-03" db="EMBL/GenBank/DDBJ databases">
        <title>Genomic Encyclopedia of Type Strains, Phase IV (KMG-IV): sequencing the most valuable type-strain genomes for metagenomic binning, comparative biology and taxonomic classification.</title>
        <authorList>
            <person name="Goeker M."/>
        </authorList>
    </citation>
    <scope>NUCLEOTIDE SEQUENCE [LARGE SCALE GENOMIC DNA]</scope>
    <source>
        <strain evidence="1 2">DSM 24004</strain>
    </source>
</reference>
<accession>A0ABS4GEH2</accession>
<evidence type="ECO:0000313" key="2">
    <source>
        <dbReference type="Proteomes" id="UP001519342"/>
    </source>
</evidence>
<proteinExistence type="predicted"/>
<dbReference type="Proteomes" id="UP001519342">
    <property type="component" value="Unassembled WGS sequence"/>
</dbReference>
<protein>
    <recommendedName>
        <fullName evidence="3">DUF5320 domain-containing protein</fullName>
    </recommendedName>
</protein>
<name>A0ABS4GEH2_9FIRM</name>
<comment type="caution">
    <text evidence="1">The sequence shown here is derived from an EMBL/GenBank/DDBJ whole genome shotgun (WGS) entry which is preliminary data.</text>
</comment>
<organism evidence="1 2">
    <name type="scientific">Sedimentibacter acidaminivorans</name>
    <dbReference type="NCBI Taxonomy" id="913099"/>
    <lineage>
        <taxon>Bacteria</taxon>
        <taxon>Bacillati</taxon>
        <taxon>Bacillota</taxon>
        <taxon>Tissierellia</taxon>
        <taxon>Sedimentibacter</taxon>
    </lineage>
</organism>
<keyword evidence="2" id="KW-1185">Reference proteome</keyword>
<sequence length="84" mass="9105">MPNRDGTGPNSMGSMTGRGLGICAGINGVNFGFGRGRAFGCGRGFGRNFISNNNIAKSQKELLEEQKLIFEKNLKVVKEQLEKL</sequence>
<dbReference type="EMBL" id="JAGGKS010000005">
    <property type="protein sequence ID" value="MBP1926049.1"/>
    <property type="molecule type" value="Genomic_DNA"/>
</dbReference>
<dbReference type="InterPro" id="IPR035205">
    <property type="entry name" value="DUF5320"/>
</dbReference>